<organism evidence="3 4">
    <name type="scientific">Amycolatopsis xylanica</name>
    <dbReference type="NCBI Taxonomy" id="589385"/>
    <lineage>
        <taxon>Bacteria</taxon>
        <taxon>Bacillati</taxon>
        <taxon>Actinomycetota</taxon>
        <taxon>Actinomycetes</taxon>
        <taxon>Pseudonocardiales</taxon>
        <taxon>Pseudonocardiaceae</taxon>
        <taxon>Amycolatopsis</taxon>
    </lineage>
</organism>
<proteinExistence type="predicted"/>
<dbReference type="Proteomes" id="UP000199515">
    <property type="component" value="Unassembled WGS sequence"/>
</dbReference>
<evidence type="ECO:0000256" key="1">
    <source>
        <dbReference type="SAM" id="MobiDB-lite"/>
    </source>
</evidence>
<keyword evidence="2" id="KW-0812">Transmembrane</keyword>
<dbReference type="RefSeq" id="WP_245757516.1">
    <property type="nucleotide sequence ID" value="NZ_FNON01000005.1"/>
</dbReference>
<feature type="compositionally biased region" description="Pro residues" evidence="1">
    <location>
        <begin position="48"/>
        <end position="59"/>
    </location>
</feature>
<evidence type="ECO:0000256" key="2">
    <source>
        <dbReference type="SAM" id="Phobius"/>
    </source>
</evidence>
<accession>A0A1H3JZI6</accession>
<dbReference type="AlphaFoldDB" id="A0A1H3JZI6"/>
<evidence type="ECO:0008006" key="5">
    <source>
        <dbReference type="Google" id="ProtNLM"/>
    </source>
</evidence>
<reference evidence="3 4" key="1">
    <citation type="submission" date="2016-10" db="EMBL/GenBank/DDBJ databases">
        <authorList>
            <person name="de Groot N.N."/>
        </authorList>
    </citation>
    <scope>NUCLEOTIDE SEQUENCE [LARGE SCALE GENOMIC DNA]</scope>
    <source>
        <strain evidence="3 4">CPCC 202699</strain>
    </source>
</reference>
<evidence type="ECO:0000313" key="3">
    <source>
        <dbReference type="EMBL" id="SDY45363.1"/>
    </source>
</evidence>
<feature type="transmembrane region" description="Helical" evidence="2">
    <location>
        <begin position="20"/>
        <end position="41"/>
    </location>
</feature>
<name>A0A1H3JZI6_9PSEU</name>
<evidence type="ECO:0000313" key="4">
    <source>
        <dbReference type="Proteomes" id="UP000199515"/>
    </source>
</evidence>
<keyword evidence="2" id="KW-0472">Membrane</keyword>
<protein>
    <recommendedName>
        <fullName evidence="5">DUF4878 domain-containing protein</fullName>
    </recommendedName>
</protein>
<dbReference type="EMBL" id="FNON01000005">
    <property type="protein sequence ID" value="SDY45363.1"/>
    <property type="molecule type" value="Genomic_DNA"/>
</dbReference>
<feature type="region of interest" description="Disordered" evidence="1">
    <location>
        <begin position="47"/>
        <end position="66"/>
    </location>
</feature>
<keyword evidence="4" id="KW-1185">Reference proteome</keyword>
<keyword evidence="2" id="KW-1133">Transmembrane helix</keyword>
<gene>
    <name evidence="3" type="ORF">SAMN05421504_105599</name>
</gene>
<sequence>MLQRPGGQLSPAPSPGRKGLYAGLVLLGVVVAGVVAGLLLIGPREPEPAPAAPPPPRPVPTSTLTSPSLVESELVATGQAIAAAITQGDSAAFGKLACEPQSPAAMQQLQDKWDAAGTVTATMVQPVKVAGERATITIHVESPKGGKKDTDFPIRKKADRWCIPG</sequence>